<keyword evidence="4" id="KW-0808">Transferase</keyword>
<evidence type="ECO:0000256" key="5">
    <source>
        <dbReference type="ARBA" id="ARBA00022777"/>
    </source>
</evidence>
<organism evidence="8 9">
    <name type="scientific">Deinococcus aetherius</name>
    <dbReference type="NCBI Taxonomy" id="200252"/>
    <lineage>
        <taxon>Bacteria</taxon>
        <taxon>Thermotogati</taxon>
        <taxon>Deinococcota</taxon>
        <taxon>Deinococci</taxon>
        <taxon>Deinococcales</taxon>
        <taxon>Deinococcaceae</taxon>
        <taxon>Deinococcus</taxon>
    </lineage>
</organism>
<dbReference type="SMART" id="SM00065">
    <property type="entry name" value="GAF"/>
    <property type="match status" value="3"/>
</dbReference>
<dbReference type="SMART" id="SM00387">
    <property type="entry name" value="HATPase_c"/>
    <property type="match status" value="1"/>
</dbReference>
<keyword evidence="5" id="KW-0418">Kinase</keyword>
<dbReference type="CDD" id="cd16921">
    <property type="entry name" value="HATPase_FilI-like"/>
    <property type="match status" value="1"/>
</dbReference>
<evidence type="ECO:0000256" key="2">
    <source>
        <dbReference type="ARBA" id="ARBA00012438"/>
    </source>
</evidence>
<sequence>MSIQPGADAPARVPLSERLQDVTEALAATSTPEDVFSIVLQPALGALNAVAGAVLLVQGERLEVAAAQGDEEGAQTLWQDGPLSDHVPAGDALKGHEALYFEHEGDLTRAYPELEARTGGVAAGATAVLPMFLDEAPLGVIVLDFQEPHRFTPEERRFLRTLASQCAIALGRARLTLDLQRQVQERTRDLTRQNAELEAILNSLPEAVYVGGAGGITRANPVALEMLGFGTLGDLNRNIHLLAEQLQNRNPDTLERLAPEEEAFAIALGGQPHTYDVLVRHLRTGEDRLIRSSAAPIRVDGEVVAAVAINRDLTDSRQMQELRALNARLEERVHERTRELENSNAELVARNRALTAFEELSRDLSLVTDPGALIRRAQGVLYDLLSLSVTAYYEREGDRWYVRSLLGEYGNDELRRAHDGGLPHDRTGSLRVPFETGEPYYQSQYDPRTDHLAEHVPQVAASAMLPLRAGGAVRGVLGLARYGREGWSEVDRTVIETARQSLELALDRGVKSAELDEERAALAAFAALTEAAGAETDVRALARQATEVLRARFPEGSAVYLEPEGERWKVRVWSGDLGEDLVALLTAGVPHKTPALAAAVRERQAVFTNAWDAQRERMALTEAYGSAAHKPMIVDGEVRGVLALGLRGSRQWRERDQLLFRAVGRSLNLALERGERARQLERQNAELAARTRALEGFADLTRDLALHDDPYVLIQRAQEVVLSLLPGGYALYFEPQGERWVKRAQTGDLRSEALQAVADAGLPYHEAGNLLIPYTTLAPYYQDQYAQNTDNIGDLVAHLGASATFPVLLNGRPQGVFAVVLFGKPRPWSSAERAVMETVVRSLGLALERAEGVGELARRTQELARSNAELEQFAYIASHDLQAPIRAVTSFAGVIERKYGEHLDERGRLYLRQITNSGEHMKRLVDDLLAFSRVHTQQREPVLVDAAAVFDEVARRLSAEGGHADAALTRGELPVVLADRQQLDQLLQNLISNGLKYRREGVAPRVHVSAERDGNFWRFSVQDNGIGIEPQYFERIFVIFQRLHGREAFEGTGIGLAVCKKIVERHGGRLWLESTPGHGSTFFFTLPEG</sequence>
<feature type="domain" description="Histidine kinase" evidence="7">
    <location>
        <begin position="876"/>
        <end position="1089"/>
    </location>
</feature>
<dbReference type="Gene3D" id="1.10.287.130">
    <property type="match status" value="1"/>
</dbReference>
<dbReference type="InterPro" id="IPR036097">
    <property type="entry name" value="HisK_dim/P_sf"/>
</dbReference>
<dbReference type="Pfam" id="PF00512">
    <property type="entry name" value="HisKA"/>
    <property type="match status" value="1"/>
</dbReference>
<feature type="coiled-coil region" evidence="6">
    <location>
        <begin position="319"/>
        <end position="346"/>
    </location>
</feature>
<dbReference type="PANTHER" id="PTHR43304:SF1">
    <property type="entry name" value="PAC DOMAIN-CONTAINING PROTEIN"/>
    <property type="match status" value="1"/>
</dbReference>
<accession>A0ABN6RGX6</accession>
<dbReference type="Gene3D" id="3.30.450.20">
    <property type="entry name" value="PAS domain"/>
    <property type="match status" value="1"/>
</dbReference>
<dbReference type="InterPro" id="IPR029016">
    <property type="entry name" value="GAF-like_dom_sf"/>
</dbReference>
<dbReference type="InterPro" id="IPR003661">
    <property type="entry name" value="HisK_dim/P_dom"/>
</dbReference>
<evidence type="ECO:0000256" key="4">
    <source>
        <dbReference type="ARBA" id="ARBA00022679"/>
    </source>
</evidence>
<dbReference type="InterPro" id="IPR004358">
    <property type="entry name" value="Sig_transdc_His_kin-like_C"/>
</dbReference>
<keyword evidence="9" id="KW-1185">Reference proteome</keyword>
<evidence type="ECO:0000256" key="6">
    <source>
        <dbReference type="SAM" id="Coils"/>
    </source>
</evidence>
<evidence type="ECO:0000313" key="8">
    <source>
        <dbReference type="EMBL" id="BDP42632.1"/>
    </source>
</evidence>
<dbReference type="Pfam" id="PF13188">
    <property type="entry name" value="PAS_8"/>
    <property type="match status" value="1"/>
</dbReference>
<dbReference type="InterPro" id="IPR035965">
    <property type="entry name" value="PAS-like_dom_sf"/>
</dbReference>
<dbReference type="Pfam" id="PF13185">
    <property type="entry name" value="GAF_2"/>
    <property type="match status" value="2"/>
</dbReference>
<dbReference type="Gene3D" id="3.30.450.40">
    <property type="match status" value="4"/>
</dbReference>
<dbReference type="Gene3D" id="3.30.565.10">
    <property type="entry name" value="Histidine kinase-like ATPase, C-terminal domain"/>
    <property type="match status" value="1"/>
</dbReference>
<dbReference type="PROSITE" id="PS50109">
    <property type="entry name" value="HIS_KIN"/>
    <property type="match status" value="1"/>
</dbReference>
<dbReference type="SUPFAM" id="SSF55785">
    <property type="entry name" value="PYP-like sensor domain (PAS domain)"/>
    <property type="match status" value="1"/>
</dbReference>
<dbReference type="Pfam" id="PF02518">
    <property type="entry name" value="HATPase_c"/>
    <property type="match status" value="1"/>
</dbReference>
<dbReference type="CDD" id="cd00082">
    <property type="entry name" value="HisKA"/>
    <property type="match status" value="1"/>
</dbReference>
<dbReference type="SUPFAM" id="SSF47384">
    <property type="entry name" value="Homodimeric domain of signal transducing histidine kinase"/>
    <property type="match status" value="1"/>
</dbReference>
<evidence type="ECO:0000259" key="7">
    <source>
        <dbReference type="PROSITE" id="PS50109"/>
    </source>
</evidence>
<proteinExistence type="predicted"/>
<dbReference type="SMART" id="SM00388">
    <property type="entry name" value="HisKA"/>
    <property type="match status" value="1"/>
</dbReference>
<dbReference type="InterPro" id="IPR005467">
    <property type="entry name" value="His_kinase_dom"/>
</dbReference>
<evidence type="ECO:0000313" key="9">
    <source>
        <dbReference type="Proteomes" id="UP001064971"/>
    </source>
</evidence>
<comment type="catalytic activity">
    <reaction evidence="1">
        <text>ATP + protein L-histidine = ADP + protein N-phospho-L-histidine.</text>
        <dbReference type="EC" id="2.7.13.3"/>
    </reaction>
</comment>
<dbReference type="InterPro" id="IPR052162">
    <property type="entry name" value="Sensor_kinase/Photoreceptor"/>
</dbReference>
<dbReference type="InterPro" id="IPR003018">
    <property type="entry name" value="GAF"/>
</dbReference>
<dbReference type="InterPro" id="IPR000014">
    <property type="entry name" value="PAS"/>
</dbReference>
<reference evidence="8" key="1">
    <citation type="submission" date="2022-07" db="EMBL/GenBank/DDBJ databases">
        <title>Complete Genome Sequence of the Radioresistant Bacterium Deinococcus aetherius ST0316, Isolated from the Air Dust collected in Lower Stratosphere above Japan.</title>
        <authorList>
            <person name="Satoh K."/>
            <person name="Hagiwara K."/>
            <person name="Katsumata K."/>
            <person name="Kubo A."/>
            <person name="Yokobori S."/>
            <person name="Yamagishi A."/>
            <person name="Oono Y."/>
            <person name="Narumi I."/>
        </authorList>
    </citation>
    <scope>NUCLEOTIDE SEQUENCE</scope>
    <source>
        <strain evidence="8">ST0316</strain>
    </source>
</reference>
<dbReference type="PRINTS" id="PR00344">
    <property type="entry name" value="BCTRLSENSOR"/>
</dbReference>
<dbReference type="EC" id="2.7.13.3" evidence="2"/>
<dbReference type="SUPFAM" id="SSF55874">
    <property type="entry name" value="ATPase domain of HSP90 chaperone/DNA topoisomerase II/histidine kinase"/>
    <property type="match status" value="1"/>
</dbReference>
<dbReference type="PANTHER" id="PTHR43304">
    <property type="entry name" value="PHYTOCHROME-LIKE PROTEIN CPH1"/>
    <property type="match status" value="1"/>
</dbReference>
<dbReference type="InterPro" id="IPR003594">
    <property type="entry name" value="HATPase_dom"/>
</dbReference>
<keyword evidence="6" id="KW-0175">Coiled coil</keyword>
<dbReference type="EMBL" id="AP026560">
    <property type="protein sequence ID" value="BDP42632.1"/>
    <property type="molecule type" value="Genomic_DNA"/>
</dbReference>
<dbReference type="Proteomes" id="UP001064971">
    <property type="component" value="Chromosome"/>
</dbReference>
<dbReference type="SUPFAM" id="SSF55781">
    <property type="entry name" value="GAF domain-like"/>
    <property type="match status" value="4"/>
</dbReference>
<evidence type="ECO:0000256" key="3">
    <source>
        <dbReference type="ARBA" id="ARBA00022553"/>
    </source>
</evidence>
<keyword evidence="3" id="KW-0597">Phosphoprotein</keyword>
<evidence type="ECO:0000256" key="1">
    <source>
        <dbReference type="ARBA" id="ARBA00000085"/>
    </source>
</evidence>
<name>A0ABN6RGX6_9DEIO</name>
<dbReference type="InterPro" id="IPR036890">
    <property type="entry name" value="HATPase_C_sf"/>
</dbReference>
<gene>
    <name evidence="8" type="ORF">DAETH_26010</name>
</gene>
<dbReference type="RefSeq" id="WP_264775319.1">
    <property type="nucleotide sequence ID" value="NZ_AP026560.1"/>
</dbReference>
<protein>
    <recommendedName>
        <fullName evidence="2">histidine kinase</fullName>
        <ecNumber evidence="2">2.7.13.3</ecNumber>
    </recommendedName>
</protein>